<evidence type="ECO:0000256" key="8">
    <source>
        <dbReference type="ARBA" id="ARBA00023054"/>
    </source>
</evidence>
<dbReference type="GO" id="GO:0005524">
    <property type="term" value="F:ATP binding"/>
    <property type="evidence" value="ECO:0007669"/>
    <property type="project" value="UniProtKB-KW"/>
</dbReference>
<evidence type="ECO:0000256" key="6">
    <source>
        <dbReference type="ARBA" id="ARBA00022763"/>
    </source>
</evidence>
<organism evidence="13 14">
    <name type="scientific">Phytophthora nicotianae P1569</name>
    <dbReference type="NCBI Taxonomy" id="1317065"/>
    <lineage>
        <taxon>Eukaryota</taxon>
        <taxon>Sar</taxon>
        <taxon>Stramenopiles</taxon>
        <taxon>Oomycota</taxon>
        <taxon>Peronosporomycetes</taxon>
        <taxon>Peronosporales</taxon>
        <taxon>Peronosporaceae</taxon>
        <taxon>Phytophthora</taxon>
    </lineage>
</organism>
<comment type="subcellular location">
    <subcellularLocation>
        <location evidence="2">Chromosome</location>
    </subcellularLocation>
    <subcellularLocation>
        <location evidence="1">Nucleus</location>
    </subcellularLocation>
</comment>
<dbReference type="GO" id="GO:0030915">
    <property type="term" value="C:Smc5-Smc6 complex"/>
    <property type="evidence" value="ECO:0007669"/>
    <property type="project" value="TreeGrafter"/>
</dbReference>
<keyword evidence="5" id="KW-0547">Nucleotide-binding</keyword>
<proteinExistence type="inferred from homology"/>
<dbReference type="HOGENOM" id="CLU_822505_0_0_1"/>
<dbReference type="GO" id="GO:0000724">
    <property type="term" value="P:double-strand break repair via homologous recombination"/>
    <property type="evidence" value="ECO:0007669"/>
    <property type="project" value="TreeGrafter"/>
</dbReference>
<evidence type="ECO:0000256" key="4">
    <source>
        <dbReference type="ARBA" id="ARBA00022454"/>
    </source>
</evidence>
<evidence type="ECO:0000256" key="12">
    <source>
        <dbReference type="SAM" id="Coils"/>
    </source>
</evidence>
<keyword evidence="14" id="KW-1185">Reference proteome</keyword>
<evidence type="ECO:0000256" key="9">
    <source>
        <dbReference type="ARBA" id="ARBA00023172"/>
    </source>
</evidence>
<dbReference type="Proteomes" id="UP000018721">
    <property type="component" value="Unassembled WGS sequence"/>
</dbReference>
<evidence type="ECO:0000256" key="5">
    <source>
        <dbReference type="ARBA" id="ARBA00022741"/>
    </source>
</evidence>
<name>V9ENL3_PHYNI</name>
<evidence type="ECO:0000256" key="1">
    <source>
        <dbReference type="ARBA" id="ARBA00004123"/>
    </source>
</evidence>
<evidence type="ECO:0000313" key="13">
    <source>
        <dbReference type="EMBL" id="ETI39667.1"/>
    </source>
</evidence>
<dbReference type="GO" id="GO:0003697">
    <property type="term" value="F:single-stranded DNA binding"/>
    <property type="evidence" value="ECO:0007669"/>
    <property type="project" value="TreeGrafter"/>
</dbReference>
<keyword evidence="4" id="KW-0158">Chromosome</keyword>
<dbReference type="OrthoDB" id="10072614at2759"/>
<keyword evidence="9" id="KW-0233">DNA recombination</keyword>
<sequence length="338" mass="38612">MSTASDISAYAHSVEPAQAETLFSSKKWTYIQDSTSNTSQYSGQIQFNLSTISSQASFVNWEEAVIELPVKDSLDALEKLDSVEKMIAVEMSECQSDVDAVYKRRREAKVEAITEQRELEAARSAVENLEQQLISVRDECDGQTQIALKLGRRPDEVNVPAQCNRQIKTVERQLTRVRDKLEAIRSMLNERVDNWTRFRKAISQHTSREFEKFMLLSNFARKLRFLYLDHRLEIVVRRNDSGGSSSSQMTDMKELRTESPFRIMDEFDVFMDSQNHSMTVELLVEAAKKNCNKQFIFVTPNDLSMLRPDPVVKIQKLAPPRYRAASAGAHDVDKDGVA</sequence>
<gene>
    <name evidence="13" type="ORF">F443_14750</name>
</gene>
<evidence type="ECO:0008006" key="15">
    <source>
        <dbReference type="Google" id="ProtNLM"/>
    </source>
</evidence>
<comment type="caution">
    <text evidence="13">The sequence shown here is derived from an EMBL/GenBank/DDBJ whole genome shotgun (WGS) entry which is preliminary data.</text>
</comment>
<evidence type="ECO:0000256" key="11">
    <source>
        <dbReference type="ARBA" id="ARBA00023242"/>
    </source>
</evidence>
<evidence type="ECO:0000256" key="7">
    <source>
        <dbReference type="ARBA" id="ARBA00022840"/>
    </source>
</evidence>
<dbReference type="EMBL" id="ANIZ01002540">
    <property type="protein sequence ID" value="ETI39667.1"/>
    <property type="molecule type" value="Genomic_DNA"/>
</dbReference>
<dbReference type="GO" id="GO:0003684">
    <property type="term" value="F:damaged DNA binding"/>
    <property type="evidence" value="ECO:0007669"/>
    <property type="project" value="TreeGrafter"/>
</dbReference>
<keyword evidence="6" id="KW-0227">DNA damage</keyword>
<protein>
    <recommendedName>
        <fullName evidence="15">RecF/RecN/SMC N-terminal domain-containing protein</fullName>
    </recommendedName>
</protein>
<dbReference type="InterPro" id="IPR027417">
    <property type="entry name" value="P-loop_NTPase"/>
</dbReference>
<dbReference type="PANTHER" id="PTHR19306">
    <property type="entry name" value="STRUCTURAL MAINTENANCE OF CHROMOSOMES 5,6 SMC5, SMC6"/>
    <property type="match status" value="1"/>
</dbReference>
<dbReference type="SUPFAM" id="SSF52540">
    <property type="entry name" value="P-loop containing nucleoside triphosphate hydrolases"/>
    <property type="match status" value="1"/>
</dbReference>
<evidence type="ECO:0000256" key="10">
    <source>
        <dbReference type="ARBA" id="ARBA00023204"/>
    </source>
</evidence>
<reference evidence="13 14" key="1">
    <citation type="submission" date="2013-11" db="EMBL/GenBank/DDBJ databases">
        <title>The Genome Sequence of Phytophthora parasitica P1569.</title>
        <authorList>
            <consortium name="The Broad Institute Genomics Platform"/>
            <person name="Russ C."/>
            <person name="Tyler B."/>
            <person name="Panabieres F."/>
            <person name="Shan W."/>
            <person name="Tripathy S."/>
            <person name="Grunwald N."/>
            <person name="Machado M."/>
            <person name="Johnson C.S."/>
            <person name="Arredondo F."/>
            <person name="Hong C."/>
            <person name="Coffey M."/>
            <person name="Young S.K."/>
            <person name="Zeng Q."/>
            <person name="Gargeya S."/>
            <person name="Fitzgerald M."/>
            <person name="Abouelleil A."/>
            <person name="Alvarado L."/>
            <person name="Chapman S.B."/>
            <person name="Gainer-Dewar J."/>
            <person name="Goldberg J."/>
            <person name="Griggs A."/>
            <person name="Gujja S."/>
            <person name="Hansen M."/>
            <person name="Howarth C."/>
            <person name="Imamovic A."/>
            <person name="Ireland A."/>
            <person name="Larimer J."/>
            <person name="McCowan C."/>
            <person name="Murphy C."/>
            <person name="Pearson M."/>
            <person name="Poon T.W."/>
            <person name="Priest M."/>
            <person name="Roberts A."/>
            <person name="Saif S."/>
            <person name="Shea T."/>
            <person name="Sykes S."/>
            <person name="Wortman J."/>
            <person name="Nusbaum C."/>
            <person name="Birren B."/>
        </authorList>
    </citation>
    <scope>NUCLEOTIDE SEQUENCE [LARGE SCALE GENOMIC DNA]</scope>
    <source>
        <strain evidence="13 14">P1569</strain>
    </source>
</reference>
<dbReference type="eggNOG" id="KOG0250">
    <property type="taxonomic scope" value="Eukaryota"/>
</dbReference>
<evidence type="ECO:0000313" key="14">
    <source>
        <dbReference type="Proteomes" id="UP000018721"/>
    </source>
</evidence>
<evidence type="ECO:0000256" key="3">
    <source>
        <dbReference type="ARBA" id="ARBA00006793"/>
    </source>
</evidence>
<keyword evidence="7" id="KW-0067">ATP-binding</keyword>
<dbReference type="GO" id="GO:0035861">
    <property type="term" value="C:site of double-strand break"/>
    <property type="evidence" value="ECO:0007669"/>
    <property type="project" value="TreeGrafter"/>
</dbReference>
<comment type="similarity">
    <text evidence="3">Belongs to the SMC family. SMC6 subfamily.</text>
</comment>
<dbReference type="AlphaFoldDB" id="V9ENL3"/>
<evidence type="ECO:0000256" key="2">
    <source>
        <dbReference type="ARBA" id="ARBA00004286"/>
    </source>
</evidence>
<keyword evidence="8 12" id="KW-0175">Coiled coil</keyword>
<dbReference type="GO" id="GO:0005634">
    <property type="term" value="C:nucleus"/>
    <property type="evidence" value="ECO:0007669"/>
    <property type="project" value="UniProtKB-SubCell"/>
</dbReference>
<dbReference type="Gene3D" id="3.40.50.300">
    <property type="entry name" value="P-loop containing nucleotide triphosphate hydrolases"/>
    <property type="match status" value="1"/>
</dbReference>
<accession>V9ENL3</accession>
<keyword evidence="11" id="KW-0539">Nucleus</keyword>
<keyword evidence="10" id="KW-0234">DNA repair</keyword>
<feature type="coiled-coil region" evidence="12">
    <location>
        <begin position="112"/>
        <end position="187"/>
    </location>
</feature>
<dbReference type="PANTHER" id="PTHR19306:SF6">
    <property type="entry name" value="STRUCTURAL MAINTENANCE OF CHROMOSOMES PROTEIN 6"/>
    <property type="match status" value="1"/>
</dbReference>